<organism evidence="7 8">
    <name type="scientific">Odinarchaeota yellowstonii (strain LCB_4)</name>
    <dbReference type="NCBI Taxonomy" id="1841599"/>
    <lineage>
        <taxon>Archaea</taxon>
        <taxon>Promethearchaeati</taxon>
        <taxon>Candidatus Odinarchaeota</taxon>
        <taxon>Candidatus Odinarchaeia</taxon>
        <taxon>Candidatus Odinarchaeales</taxon>
        <taxon>Candidatus Odinarchaeaceae</taxon>
        <taxon>Candidatus Odinarchaeum</taxon>
    </lineage>
</organism>
<evidence type="ECO:0000256" key="5">
    <source>
        <dbReference type="HAMAP-Rule" id="MF_00371"/>
    </source>
</evidence>
<evidence type="ECO:0000256" key="4">
    <source>
        <dbReference type="ARBA" id="ARBA00023274"/>
    </source>
</evidence>
<proteinExistence type="inferred from homology"/>
<sequence length="61" mass="6686">MKELIPEPKSKFLKVKCLECNSEQIVFGCAATVIKCEACGRVIAEPTGGKTRFKTKIVTVL</sequence>
<dbReference type="Pfam" id="PF01667">
    <property type="entry name" value="Ribosomal_S27e"/>
    <property type="match status" value="1"/>
</dbReference>
<evidence type="ECO:0000256" key="2">
    <source>
        <dbReference type="ARBA" id="ARBA00022833"/>
    </source>
</evidence>
<keyword evidence="3 5" id="KW-0689">Ribosomal protein</keyword>
<comment type="similarity">
    <text evidence="1 5 6">Belongs to the eukaryotic ribosomal protein eS27 family.</text>
</comment>
<keyword evidence="5 6" id="KW-0863">Zinc-finger</keyword>
<dbReference type="GO" id="GO:1990904">
    <property type="term" value="C:ribonucleoprotein complex"/>
    <property type="evidence" value="ECO:0007669"/>
    <property type="project" value="UniProtKB-KW"/>
</dbReference>
<dbReference type="KEGG" id="oyw:OdinLCB4_003885"/>
<dbReference type="AlphaFoldDB" id="A0AAF0D3I9"/>
<reference evidence="7" key="2">
    <citation type="journal article" date="2022" name="Nat. Microbiol.">
        <title>A closed Candidatus Odinarchaeum chromosome exposes Asgard archaeal viruses.</title>
        <authorList>
            <person name="Tamarit D."/>
            <person name="Caceres E.F."/>
            <person name="Krupovic M."/>
            <person name="Nijland R."/>
            <person name="Eme L."/>
            <person name="Robinson N.P."/>
            <person name="Ettema T.J.G."/>
        </authorList>
    </citation>
    <scope>NUCLEOTIDE SEQUENCE</scope>
    <source>
        <strain evidence="7">LCB_4</strain>
    </source>
</reference>
<keyword evidence="5 6" id="KW-0479">Metal-binding</keyword>
<comment type="subunit">
    <text evidence="5">Part of the 30S ribosomal subunit.</text>
</comment>
<dbReference type="PANTHER" id="PTHR11594">
    <property type="entry name" value="40S RIBOSOMAL PROTEIN S27"/>
    <property type="match status" value="1"/>
</dbReference>
<gene>
    <name evidence="5" type="primary">rps27e</name>
    <name evidence="7" type="ORF">OdinLCB4_003885</name>
</gene>
<dbReference type="SUPFAM" id="SSF57829">
    <property type="entry name" value="Zn-binding ribosomal proteins"/>
    <property type="match status" value="1"/>
</dbReference>
<dbReference type="HAMAP" id="MF_00371">
    <property type="entry name" value="Ribosomal_eS27"/>
    <property type="match status" value="1"/>
</dbReference>
<evidence type="ECO:0000256" key="6">
    <source>
        <dbReference type="RuleBase" id="RU000671"/>
    </source>
</evidence>
<comment type="cofactor">
    <cofactor evidence="5 6">
        <name>Zn(2+)</name>
        <dbReference type="ChEBI" id="CHEBI:29105"/>
    </cofactor>
    <text evidence="5 6">Binds 1 zinc ion per subunit.</text>
</comment>
<dbReference type="GO" id="GO:0003735">
    <property type="term" value="F:structural constituent of ribosome"/>
    <property type="evidence" value="ECO:0007669"/>
    <property type="project" value="InterPro"/>
</dbReference>
<dbReference type="NCBIfam" id="NF001629">
    <property type="entry name" value="PRK00415.1"/>
    <property type="match status" value="1"/>
</dbReference>
<dbReference type="InterPro" id="IPR023407">
    <property type="entry name" value="Ribosomal_eS27_Zn-bd_dom_sf"/>
</dbReference>
<evidence type="ECO:0000313" key="7">
    <source>
        <dbReference type="EMBL" id="WEU41062.1"/>
    </source>
</evidence>
<evidence type="ECO:0000313" key="8">
    <source>
        <dbReference type="Proteomes" id="UP000186851"/>
    </source>
</evidence>
<dbReference type="GO" id="GO:0008270">
    <property type="term" value="F:zinc ion binding"/>
    <property type="evidence" value="ECO:0007669"/>
    <property type="project" value="UniProtKB-UniRule"/>
</dbReference>
<feature type="binding site" evidence="5">
    <location>
        <position position="17"/>
    </location>
    <ligand>
        <name>Zn(2+)</name>
        <dbReference type="ChEBI" id="CHEBI:29105"/>
    </ligand>
</feature>
<dbReference type="EMBL" id="CP091871">
    <property type="protein sequence ID" value="WEU41062.1"/>
    <property type="molecule type" value="Genomic_DNA"/>
</dbReference>
<name>A0AAF0D3I9_ODILC</name>
<protein>
    <recommendedName>
        <fullName evidence="5">Small ribosomal subunit protein eS27</fullName>
    </recommendedName>
</protein>
<feature type="binding site" evidence="5">
    <location>
        <position position="36"/>
    </location>
    <ligand>
        <name>Zn(2+)</name>
        <dbReference type="ChEBI" id="CHEBI:29105"/>
    </ligand>
</feature>
<evidence type="ECO:0000256" key="3">
    <source>
        <dbReference type="ARBA" id="ARBA00022980"/>
    </source>
</evidence>
<feature type="binding site" evidence="5">
    <location>
        <position position="39"/>
    </location>
    <ligand>
        <name>Zn(2+)</name>
        <dbReference type="ChEBI" id="CHEBI:29105"/>
    </ligand>
</feature>
<reference evidence="7" key="1">
    <citation type="journal article" date="2017" name="Nature">
        <title>Asgard archaea illuminate the origin of eukaryotic cellular complexity.</title>
        <authorList>
            <person name="Zaremba-Niedzwiedzka K."/>
            <person name="Caceres E.F."/>
            <person name="Saw J.H."/>
            <person name="Backstrom D."/>
            <person name="Juzokaite L."/>
            <person name="Vancaester E."/>
            <person name="Seitz K.W."/>
            <person name="Anantharaman K."/>
            <person name="Starnawski P."/>
            <person name="Kjeldsen K.U."/>
            <person name="Scott M.B."/>
            <person name="Nunoura T."/>
            <person name="Banfield J.F."/>
            <person name="Schramm A."/>
            <person name="Baker B.J."/>
            <person name="Spang A."/>
            <person name="Ettema T.J.G."/>
        </authorList>
    </citation>
    <scope>NUCLEOTIDE SEQUENCE</scope>
    <source>
        <strain evidence="7">LCB_4</strain>
    </source>
</reference>
<dbReference type="InterPro" id="IPR000592">
    <property type="entry name" value="Ribosomal_eS27"/>
</dbReference>
<keyword evidence="4 5" id="KW-0687">Ribonucleoprotein</keyword>
<dbReference type="InterPro" id="IPR011332">
    <property type="entry name" value="Ribosomal_zn-bd"/>
</dbReference>
<feature type="binding site" evidence="5">
    <location>
        <position position="20"/>
    </location>
    <ligand>
        <name>Zn(2+)</name>
        <dbReference type="ChEBI" id="CHEBI:29105"/>
    </ligand>
</feature>
<dbReference type="Proteomes" id="UP000186851">
    <property type="component" value="Chromosome"/>
</dbReference>
<dbReference type="Gene3D" id="2.20.25.100">
    <property type="entry name" value="Zn-binding ribosomal proteins"/>
    <property type="match status" value="1"/>
</dbReference>
<dbReference type="GO" id="GO:0005840">
    <property type="term" value="C:ribosome"/>
    <property type="evidence" value="ECO:0007669"/>
    <property type="project" value="UniProtKB-KW"/>
</dbReference>
<accession>A0AAF0D3I9</accession>
<feature type="zinc finger region" description="C4-type" evidence="5">
    <location>
        <begin position="17"/>
        <end position="39"/>
    </location>
</feature>
<dbReference type="GO" id="GO:0006412">
    <property type="term" value="P:translation"/>
    <property type="evidence" value="ECO:0007669"/>
    <property type="project" value="UniProtKB-UniRule"/>
</dbReference>
<dbReference type="PROSITE" id="PS01168">
    <property type="entry name" value="RIBOSOMAL_S27E"/>
    <property type="match status" value="1"/>
</dbReference>
<evidence type="ECO:0000256" key="1">
    <source>
        <dbReference type="ARBA" id="ARBA00010919"/>
    </source>
</evidence>
<keyword evidence="2 5" id="KW-0862">Zinc</keyword>